<dbReference type="OrthoDB" id="408373at2759"/>
<feature type="domain" description="AB hydrolase-1" evidence="3">
    <location>
        <begin position="29"/>
        <end position="122"/>
    </location>
</feature>
<dbReference type="PRINTS" id="PR00412">
    <property type="entry name" value="EPOXHYDRLASE"/>
</dbReference>
<accession>J4I8G1</accession>
<dbReference type="SUPFAM" id="SSF53474">
    <property type="entry name" value="alpha/beta-Hydrolases"/>
    <property type="match status" value="1"/>
</dbReference>
<evidence type="ECO:0000313" key="4">
    <source>
        <dbReference type="EMBL" id="CCL99351.1"/>
    </source>
</evidence>
<gene>
    <name evidence="4" type="ORF">FIBRA_01369</name>
</gene>
<dbReference type="HOGENOM" id="CLU_020336_7_0_1"/>
<proteinExistence type="inferred from homology"/>
<reference evidence="4 5" key="1">
    <citation type="journal article" date="2012" name="Appl. Environ. Microbiol.">
        <title>Short-read sequencing for genomic analysis of the brown rot fungus Fibroporia radiculosa.</title>
        <authorList>
            <person name="Tang J.D."/>
            <person name="Perkins A.D."/>
            <person name="Sonstegard T.S."/>
            <person name="Schroeder S.G."/>
            <person name="Burgess S.C."/>
            <person name="Diehl S.V."/>
        </authorList>
    </citation>
    <scope>NUCLEOTIDE SEQUENCE [LARGE SCALE GENOMIC DNA]</scope>
    <source>
        <strain evidence="4 5">TFFH 294</strain>
    </source>
</reference>
<dbReference type="Gene3D" id="3.40.50.1820">
    <property type="entry name" value="alpha/beta hydrolase"/>
    <property type="match status" value="1"/>
</dbReference>
<evidence type="ECO:0000313" key="5">
    <source>
        <dbReference type="Proteomes" id="UP000006352"/>
    </source>
</evidence>
<evidence type="ECO:0000256" key="1">
    <source>
        <dbReference type="ARBA" id="ARBA00022801"/>
    </source>
</evidence>
<evidence type="ECO:0000259" key="3">
    <source>
        <dbReference type="Pfam" id="PF00561"/>
    </source>
</evidence>
<keyword evidence="5" id="KW-1185">Reference proteome</keyword>
<sequence>MNPSSYKQITTTRGFKYNYYVSAGDPSKPILLFIHGFPSTSYDWHLQVSFFKKEGFGMIVPDVLGHGQTDKPTDPAAYKHSGMAADIVNILDAENVDKAIAIGHDWHGCLSALLASLEVTFMRSGARLYYDAAAARLKQAIGYEPFGYWHFFSEDGANKVIMEHGESFLNLFYPRDPIIWKEHMCPPGEIKEWLLADKKAPPASYLTEQDREDIMSRISIDGLAGGLNWYKVYTLGITSEDDRQIPEANHVIQQPVLYIGGKMDYVCVPAIGYPTLNKYCPNRTLKEYDAGHWLQFEVADQVNNEILAWINDNVKL</sequence>
<dbReference type="PANTHER" id="PTHR43329">
    <property type="entry name" value="EPOXIDE HYDROLASE"/>
    <property type="match status" value="1"/>
</dbReference>
<dbReference type="InterPro" id="IPR029058">
    <property type="entry name" value="AB_hydrolase_fold"/>
</dbReference>
<dbReference type="InterPro" id="IPR000639">
    <property type="entry name" value="Epox_hydrolase-like"/>
</dbReference>
<keyword evidence="1" id="KW-0378">Hydrolase</keyword>
<protein>
    <recommendedName>
        <fullName evidence="3">AB hydrolase-1 domain-containing protein</fullName>
    </recommendedName>
</protein>
<dbReference type="GO" id="GO:0016787">
    <property type="term" value="F:hydrolase activity"/>
    <property type="evidence" value="ECO:0007669"/>
    <property type="project" value="UniProtKB-KW"/>
</dbReference>
<name>J4I8G1_9APHY</name>
<dbReference type="EMBL" id="HE796929">
    <property type="protein sequence ID" value="CCL99351.1"/>
    <property type="molecule type" value="Genomic_DNA"/>
</dbReference>
<evidence type="ECO:0000256" key="2">
    <source>
        <dbReference type="ARBA" id="ARBA00038334"/>
    </source>
</evidence>
<dbReference type="InterPro" id="IPR000073">
    <property type="entry name" value="AB_hydrolase_1"/>
</dbReference>
<dbReference type="AlphaFoldDB" id="J4I8G1"/>
<organism evidence="4 5">
    <name type="scientific">Fibroporia radiculosa</name>
    <dbReference type="NCBI Taxonomy" id="599839"/>
    <lineage>
        <taxon>Eukaryota</taxon>
        <taxon>Fungi</taxon>
        <taxon>Dikarya</taxon>
        <taxon>Basidiomycota</taxon>
        <taxon>Agaricomycotina</taxon>
        <taxon>Agaricomycetes</taxon>
        <taxon>Polyporales</taxon>
        <taxon>Fibroporiaceae</taxon>
        <taxon>Fibroporia</taxon>
    </lineage>
</organism>
<dbReference type="STRING" id="599839.J4I8G1"/>
<dbReference type="Pfam" id="PF00561">
    <property type="entry name" value="Abhydrolase_1"/>
    <property type="match status" value="1"/>
</dbReference>
<dbReference type="RefSeq" id="XP_012178634.1">
    <property type="nucleotide sequence ID" value="XM_012323244.1"/>
</dbReference>
<dbReference type="GeneID" id="24094262"/>
<dbReference type="Proteomes" id="UP000006352">
    <property type="component" value="Unassembled WGS sequence"/>
</dbReference>
<comment type="similarity">
    <text evidence="2">Belongs to the AB hydrolase superfamily. Epoxide hydrolase family.</text>
</comment>
<dbReference type="InParanoid" id="J4I8G1"/>